<organism evidence="1 2">
    <name type="scientific">Agromyces seonyuensis</name>
    <dbReference type="NCBI Taxonomy" id="2662446"/>
    <lineage>
        <taxon>Bacteria</taxon>
        <taxon>Bacillati</taxon>
        <taxon>Actinomycetota</taxon>
        <taxon>Actinomycetes</taxon>
        <taxon>Micrococcales</taxon>
        <taxon>Microbacteriaceae</taxon>
        <taxon>Agromyces</taxon>
    </lineage>
</organism>
<evidence type="ECO:0000313" key="1">
    <source>
        <dbReference type="EMBL" id="MWB97651.1"/>
    </source>
</evidence>
<accession>A0A6I4NU78</accession>
<evidence type="ECO:0000313" key="2">
    <source>
        <dbReference type="Proteomes" id="UP000438182"/>
    </source>
</evidence>
<dbReference type="EMBL" id="WSTA01000010">
    <property type="protein sequence ID" value="MWB97651.1"/>
    <property type="molecule type" value="Genomic_DNA"/>
</dbReference>
<gene>
    <name evidence="1" type="ORF">GB864_03645</name>
</gene>
<dbReference type="Proteomes" id="UP000438182">
    <property type="component" value="Unassembled WGS sequence"/>
</dbReference>
<sequence length="305" mass="33344">MNHVFEWFGFAAEDQSDIAARTAESQTCPFVPGPCSKRASGGACSVSIANVPVTICPKRMYFDDFAVLRQVAEIAFKDLDVQVGADDLPLLVPGAQVKVHASNSGRNRVGVFGQGWQNSGEIKLPPAMPEGGEYSIDYVLVAVDPTGALLSFAPVEVQTIDISNSYRESISQLQEDRTIRSSQFGMNWENVNKRILPQLIVKGLMLQAERLCSSGIFFITPEPVFDRIMTRLGGIERLRIIPTQPGSITFMRYQQQASGWMAGAPIPVGSLHPLTISTSDMSIAFISPLHLPPAGSYESRIQNRL</sequence>
<proteinExistence type="predicted"/>
<keyword evidence="2" id="KW-1185">Reference proteome</keyword>
<comment type="caution">
    <text evidence="1">The sequence shown here is derived from an EMBL/GenBank/DDBJ whole genome shotgun (WGS) entry which is preliminary data.</text>
</comment>
<name>A0A6I4NU78_9MICO</name>
<dbReference type="AlphaFoldDB" id="A0A6I4NU78"/>
<reference evidence="1 2" key="1">
    <citation type="submission" date="2019-12" db="EMBL/GenBank/DDBJ databases">
        <authorList>
            <person name="Kim Y.S."/>
        </authorList>
    </citation>
    <scope>NUCLEOTIDE SEQUENCE [LARGE SCALE GENOMIC DNA]</scope>
    <source>
        <strain evidence="1 2">MMS17-SY077</strain>
    </source>
</reference>
<evidence type="ECO:0008006" key="3">
    <source>
        <dbReference type="Google" id="ProtNLM"/>
    </source>
</evidence>
<protein>
    <recommendedName>
        <fullName evidence="3">Restriction endonuclease type II NotI domain-containing protein</fullName>
    </recommendedName>
</protein>